<dbReference type="Proteomes" id="UP001054252">
    <property type="component" value="Unassembled WGS sequence"/>
</dbReference>
<dbReference type="EMBL" id="BPVZ01000049">
    <property type="protein sequence ID" value="GKV18106.1"/>
    <property type="molecule type" value="Genomic_DNA"/>
</dbReference>
<reference evidence="1 2" key="1">
    <citation type="journal article" date="2021" name="Commun. Biol.">
        <title>The genome of Shorea leprosula (Dipterocarpaceae) highlights the ecological relevance of drought in aseasonal tropical rainforests.</title>
        <authorList>
            <person name="Ng K.K.S."/>
            <person name="Kobayashi M.J."/>
            <person name="Fawcett J.A."/>
            <person name="Hatakeyama M."/>
            <person name="Paape T."/>
            <person name="Ng C.H."/>
            <person name="Ang C.C."/>
            <person name="Tnah L.H."/>
            <person name="Lee C.T."/>
            <person name="Nishiyama T."/>
            <person name="Sese J."/>
            <person name="O'Brien M.J."/>
            <person name="Copetti D."/>
            <person name="Mohd Noor M.I."/>
            <person name="Ong R.C."/>
            <person name="Putra M."/>
            <person name="Sireger I.Z."/>
            <person name="Indrioko S."/>
            <person name="Kosugi Y."/>
            <person name="Izuno A."/>
            <person name="Isagi Y."/>
            <person name="Lee S.L."/>
            <person name="Shimizu K.K."/>
        </authorList>
    </citation>
    <scope>NUCLEOTIDE SEQUENCE [LARGE SCALE GENOMIC DNA]</scope>
    <source>
        <strain evidence="1">214</strain>
    </source>
</reference>
<organism evidence="1 2">
    <name type="scientific">Rubroshorea leprosula</name>
    <dbReference type="NCBI Taxonomy" id="152421"/>
    <lineage>
        <taxon>Eukaryota</taxon>
        <taxon>Viridiplantae</taxon>
        <taxon>Streptophyta</taxon>
        <taxon>Embryophyta</taxon>
        <taxon>Tracheophyta</taxon>
        <taxon>Spermatophyta</taxon>
        <taxon>Magnoliopsida</taxon>
        <taxon>eudicotyledons</taxon>
        <taxon>Gunneridae</taxon>
        <taxon>Pentapetalae</taxon>
        <taxon>rosids</taxon>
        <taxon>malvids</taxon>
        <taxon>Malvales</taxon>
        <taxon>Dipterocarpaceae</taxon>
        <taxon>Rubroshorea</taxon>
    </lineage>
</organism>
<keyword evidence="2" id="KW-1185">Reference proteome</keyword>
<evidence type="ECO:0000313" key="2">
    <source>
        <dbReference type="Proteomes" id="UP001054252"/>
    </source>
</evidence>
<sequence length="61" mass="6756">MLKIACFCADALVYILKLGLFNFVFGLDGLIRCVTNLDLVSNYSNVAVSTNVTIQILWAQE</sequence>
<proteinExistence type="predicted"/>
<protein>
    <submittedName>
        <fullName evidence="1">Uncharacterized protein</fullName>
    </submittedName>
</protein>
<evidence type="ECO:0000313" key="1">
    <source>
        <dbReference type="EMBL" id="GKV18106.1"/>
    </source>
</evidence>
<gene>
    <name evidence="1" type="ORF">SLEP1_g28528</name>
</gene>
<accession>A0AAV5K0E9</accession>
<dbReference type="AlphaFoldDB" id="A0AAV5K0E9"/>
<name>A0AAV5K0E9_9ROSI</name>
<comment type="caution">
    <text evidence="1">The sequence shown here is derived from an EMBL/GenBank/DDBJ whole genome shotgun (WGS) entry which is preliminary data.</text>
</comment>